<organism evidence="1 2">
    <name type="scientific">Clostridium cylindrosporum DSM 605</name>
    <dbReference type="NCBI Taxonomy" id="1121307"/>
    <lineage>
        <taxon>Bacteria</taxon>
        <taxon>Bacillati</taxon>
        <taxon>Bacillota</taxon>
        <taxon>Clostridia</taxon>
        <taxon>Eubacteriales</taxon>
        <taxon>Clostridiaceae</taxon>
        <taxon>Clostridium</taxon>
    </lineage>
</organism>
<comment type="caution">
    <text evidence="1">The sequence shown here is derived from an EMBL/GenBank/DDBJ whole genome shotgun (WGS) entry which is preliminary data.</text>
</comment>
<dbReference type="Proteomes" id="UP000036756">
    <property type="component" value="Unassembled WGS sequence"/>
</dbReference>
<sequence length="50" mass="6143">MKKKKLMWTLLKHFYDFTLKNRTSSNTEYYKGKREGMLEIIEMINNINNK</sequence>
<protein>
    <submittedName>
        <fullName evidence="1">Uncharacterized protein</fullName>
    </submittedName>
</protein>
<dbReference type="STRING" id="1121307.CLCY_2c02530"/>
<proteinExistence type="predicted"/>
<dbReference type="PATRIC" id="fig|1121307.3.peg.1110"/>
<dbReference type="EMBL" id="LFVU01000027">
    <property type="protein sequence ID" value="KMT21493.1"/>
    <property type="molecule type" value="Genomic_DNA"/>
</dbReference>
<evidence type="ECO:0000313" key="2">
    <source>
        <dbReference type="Proteomes" id="UP000036756"/>
    </source>
</evidence>
<dbReference type="AlphaFoldDB" id="A0A0J8DB19"/>
<reference evidence="1 2" key="1">
    <citation type="submission" date="2015-06" db="EMBL/GenBank/DDBJ databases">
        <title>Draft genome sequence of the purine-degrading Clostridium cylindrosporum HC-1 (DSM 605).</title>
        <authorList>
            <person name="Poehlein A."/>
            <person name="Schiel-Bengelsdorf B."/>
            <person name="Bengelsdorf F."/>
            <person name="Daniel R."/>
            <person name="Duerre P."/>
        </authorList>
    </citation>
    <scope>NUCLEOTIDE SEQUENCE [LARGE SCALE GENOMIC DNA]</scope>
    <source>
        <strain evidence="1 2">DSM 605</strain>
    </source>
</reference>
<evidence type="ECO:0000313" key="1">
    <source>
        <dbReference type="EMBL" id="KMT21493.1"/>
    </source>
</evidence>
<name>A0A0J8DB19_CLOCY</name>
<keyword evidence="2" id="KW-1185">Reference proteome</keyword>
<accession>A0A0J8DB19</accession>
<gene>
    <name evidence="1" type="ORF">CLCY_2c02530</name>
</gene>